<comment type="subcellular location">
    <subcellularLocation>
        <location evidence="1">Endoplasmic reticulum membrane</location>
        <topology evidence="1">Single-pass type I membrane protein</topology>
    </subcellularLocation>
</comment>
<evidence type="ECO:0000256" key="3">
    <source>
        <dbReference type="ARBA" id="ARBA00020105"/>
    </source>
</evidence>
<evidence type="ECO:0000256" key="4">
    <source>
        <dbReference type="ARBA" id="ARBA00022692"/>
    </source>
</evidence>
<comment type="similarity">
    <text evidence="2">Belongs to the EMC10 family.</text>
</comment>
<keyword evidence="5" id="KW-0732">Signal</keyword>
<dbReference type="PANTHER" id="PTHR21397">
    <property type="entry name" value="CHROMATIN COMPLEXES SUBUNIT BAP18-RELATED"/>
    <property type="match status" value="1"/>
</dbReference>
<keyword evidence="4" id="KW-0812">Transmembrane</keyword>
<evidence type="ECO:0000256" key="1">
    <source>
        <dbReference type="ARBA" id="ARBA00004115"/>
    </source>
</evidence>
<keyword evidence="6" id="KW-0256">Endoplasmic reticulum</keyword>
<evidence type="ECO:0000256" key="6">
    <source>
        <dbReference type="ARBA" id="ARBA00022824"/>
    </source>
</evidence>
<keyword evidence="9" id="KW-1185">Reference proteome</keyword>
<proteinExistence type="inferred from homology"/>
<dbReference type="GO" id="GO:0072546">
    <property type="term" value="C:EMC complex"/>
    <property type="evidence" value="ECO:0007669"/>
    <property type="project" value="TreeGrafter"/>
</dbReference>
<evidence type="ECO:0000313" key="10">
    <source>
        <dbReference type="WBParaSite" id="nRc.2.0.1.t18729-RA"/>
    </source>
</evidence>
<accession>A0A915IXA6</accession>
<organism evidence="9 10">
    <name type="scientific">Romanomermis culicivorax</name>
    <name type="common">Nematode worm</name>
    <dbReference type="NCBI Taxonomy" id="13658"/>
    <lineage>
        <taxon>Eukaryota</taxon>
        <taxon>Metazoa</taxon>
        <taxon>Ecdysozoa</taxon>
        <taxon>Nematoda</taxon>
        <taxon>Enoplea</taxon>
        <taxon>Dorylaimia</taxon>
        <taxon>Mermithida</taxon>
        <taxon>Mermithoidea</taxon>
        <taxon>Mermithidae</taxon>
        <taxon>Romanomermis</taxon>
    </lineage>
</organism>
<dbReference type="AlphaFoldDB" id="A0A915IXA6"/>
<dbReference type="PANTHER" id="PTHR21397:SF4">
    <property type="entry name" value="ER MEMBRANE PROTEIN COMPLEX SUBUNIT 10"/>
    <property type="match status" value="1"/>
</dbReference>
<dbReference type="Pfam" id="PF21203">
    <property type="entry name" value="ECM10"/>
    <property type="match status" value="1"/>
</dbReference>
<evidence type="ECO:0000256" key="2">
    <source>
        <dbReference type="ARBA" id="ARBA00007695"/>
    </source>
</evidence>
<sequence>RAANDDALYCVRTKAQPFNVHSNDFVSGCLPACILVMSDLINVLTLAMDSTRQSVVGLSVQSMGVSNQFSNQYPKNCKDINENVIGTELFNTTIRFVEPVEGPVPETQAYLQKIEREKQEKAQGDQGDNRSFLAKYKHFKTNKL</sequence>
<reference evidence="10" key="1">
    <citation type="submission" date="2022-11" db="UniProtKB">
        <authorList>
            <consortium name="WormBaseParasite"/>
        </authorList>
    </citation>
    <scope>IDENTIFICATION</scope>
</reference>
<evidence type="ECO:0000313" key="9">
    <source>
        <dbReference type="Proteomes" id="UP000887565"/>
    </source>
</evidence>
<keyword evidence="7" id="KW-1133">Transmembrane helix</keyword>
<name>A0A915IXA6_ROMCU</name>
<protein>
    <recommendedName>
        <fullName evidence="3">ER membrane protein complex subunit 10</fullName>
    </recommendedName>
</protein>
<dbReference type="Proteomes" id="UP000887565">
    <property type="component" value="Unplaced"/>
</dbReference>
<evidence type="ECO:0000256" key="5">
    <source>
        <dbReference type="ARBA" id="ARBA00022729"/>
    </source>
</evidence>
<evidence type="ECO:0000256" key="8">
    <source>
        <dbReference type="ARBA" id="ARBA00023136"/>
    </source>
</evidence>
<evidence type="ECO:0000256" key="7">
    <source>
        <dbReference type="ARBA" id="ARBA00022989"/>
    </source>
</evidence>
<dbReference type="CDD" id="cd22209">
    <property type="entry name" value="EMC10"/>
    <property type="match status" value="1"/>
</dbReference>
<keyword evidence="8" id="KW-0472">Membrane</keyword>
<dbReference type="WBParaSite" id="nRc.2.0.1.t18729-RA">
    <property type="protein sequence ID" value="nRc.2.0.1.t18729-RA"/>
    <property type="gene ID" value="nRc.2.0.1.g18729"/>
</dbReference>